<name>A0ABQ9WE83_SAGOE</name>
<dbReference type="EMBL" id="JASSZA010000001">
    <property type="protein sequence ID" value="KAK2119760.1"/>
    <property type="molecule type" value="Genomic_DNA"/>
</dbReference>
<protein>
    <submittedName>
        <fullName evidence="1">Uncharacterized protein</fullName>
    </submittedName>
</protein>
<accession>A0ABQ9WE83</accession>
<evidence type="ECO:0000313" key="1">
    <source>
        <dbReference type="EMBL" id="KAK2119760.1"/>
    </source>
</evidence>
<proteinExistence type="predicted"/>
<reference evidence="1 2" key="1">
    <citation type="submission" date="2023-05" db="EMBL/GenBank/DDBJ databases">
        <title>B98-5 Cell Line De Novo Hybrid Assembly: An Optical Mapping Approach.</title>
        <authorList>
            <person name="Kananen K."/>
            <person name="Auerbach J.A."/>
            <person name="Kautto E."/>
            <person name="Blachly J.S."/>
        </authorList>
    </citation>
    <scope>NUCLEOTIDE SEQUENCE [LARGE SCALE GENOMIC DNA]</scope>
    <source>
        <strain evidence="1">B95-8</strain>
        <tissue evidence="1">Cell line</tissue>
    </source>
</reference>
<keyword evidence="2" id="KW-1185">Reference proteome</keyword>
<organism evidence="1 2">
    <name type="scientific">Saguinus oedipus</name>
    <name type="common">Cotton-top tamarin</name>
    <name type="synonym">Oedipomidas oedipus</name>
    <dbReference type="NCBI Taxonomy" id="9490"/>
    <lineage>
        <taxon>Eukaryota</taxon>
        <taxon>Metazoa</taxon>
        <taxon>Chordata</taxon>
        <taxon>Craniata</taxon>
        <taxon>Vertebrata</taxon>
        <taxon>Euteleostomi</taxon>
        <taxon>Mammalia</taxon>
        <taxon>Eutheria</taxon>
        <taxon>Euarchontoglires</taxon>
        <taxon>Primates</taxon>
        <taxon>Haplorrhini</taxon>
        <taxon>Platyrrhini</taxon>
        <taxon>Cebidae</taxon>
        <taxon>Callitrichinae</taxon>
        <taxon>Saguinus</taxon>
    </lineage>
</organism>
<sequence length="111" mass="12577">MLAHKATNTGNVDSSTTLEHLHMLWDNWSDSIFKKIQDLFASGAFDCLVCSHQLDTIWSHGTTELSIAMQSQHRTGRTPQTERHKLFGITPEIEGKFQVLIQVTQDVQLLN</sequence>
<evidence type="ECO:0000313" key="2">
    <source>
        <dbReference type="Proteomes" id="UP001266305"/>
    </source>
</evidence>
<dbReference type="Proteomes" id="UP001266305">
    <property type="component" value="Unassembled WGS sequence"/>
</dbReference>
<feature type="non-terminal residue" evidence="1">
    <location>
        <position position="111"/>
    </location>
</feature>
<comment type="caution">
    <text evidence="1">The sequence shown here is derived from an EMBL/GenBank/DDBJ whole genome shotgun (WGS) entry which is preliminary data.</text>
</comment>
<gene>
    <name evidence="1" type="ORF">P7K49_001146</name>
</gene>